<evidence type="ECO:0000259" key="22">
    <source>
        <dbReference type="SMART" id="SM01222"/>
    </source>
</evidence>
<evidence type="ECO:0000256" key="20">
    <source>
        <dbReference type="SAM" id="MobiDB-lite"/>
    </source>
</evidence>
<dbReference type="InterPro" id="IPR037064">
    <property type="entry name" value="Formiminotransferase_N_sf"/>
</dbReference>
<comment type="subunit">
    <text evidence="18">Homooctamer, including four polyglutamate binding sites. The subunits are arranged as a tetramer of dimers, and form a planar ring-shaped structure.</text>
</comment>
<dbReference type="Pfam" id="PF07837">
    <property type="entry name" value="FTCD_N"/>
    <property type="match status" value="1"/>
</dbReference>
<keyword evidence="10 23" id="KW-0808">Transferase</keyword>
<accession>A0A0H4TUY3</accession>
<keyword evidence="11" id="KW-0369">Histidine metabolism</keyword>
<dbReference type="Pfam" id="PF02971">
    <property type="entry name" value="FTCD"/>
    <property type="match status" value="1"/>
</dbReference>
<evidence type="ECO:0000256" key="10">
    <source>
        <dbReference type="ARBA" id="ARBA00022679"/>
    </source>
</evidence>
<evidence type="ECO:0000256" key="2">
    <source>
        <dbReference type="ARBA" id="ARBA00004555"/>
    </source>
</evidence>
<dbReference type="InterPro" id="IPR022384">
    <property type="entry name" value="FormiminoTrfase_cat_dom_sf"/>
</dbReference>
<evidence type="ECO:0000256" key="13">
    <source>
        <dbReference type="ARBA" id="ARBA00023034"/>
    </source>
</evidence>
<evidence type="ECO:0000256" key="18">
    <source>
        <dbReference type="ARBA" id="ARBA00025915"/>
    </source>
</evidence>
<evidence type="ECO:0000256" key="14">
    <source>
        <dbReference type="ARBA" id="ARBA00023212"/>
    </source>
</evidence>
<dbReference type="SMART" id="SM01221">
    <property type="entry name" value="FTCD"/>
    <property type="match status" value="1"/>
</dbReference>
<evidence type="ECO:0000256" key="19">
    <source>
        <dbReference type="ARBA" id="ARBA00030029"/>
    </source>
</evidence>
<dbReference type="EC" id="4.3.1.4" evidence="7"/>
<dbReference type="GO" id="GO:0005814">
    <property type="term" value="C:centriole"/>
    <property type="evidence" value="ECO:0007669"/>
    <property type="project" value="UniProtKB-SubCell"/>
</dbReference>
<sequence>MTAIVECVPNFSEGRDQRVLDALREAITSVPGVRLLDVQADAAHHRSVFTFIGTPEAASAAAFRAMRVARERIDLTQHQGEHPRMGATDVVPFIPVEGVTMDQCVELARKLGERVGTELSIPVFLYSRAATRPERESLPNIRKGQFEGLREQIGKDPAKTPDFGPNRIHPTAGCTAIGARPFLVAYNIYLDTGDVSLAEEIAKAIRTSSGGLPAVQAKGFEVGGRAQVSMNLLDIDVTSPAKVFAEVSERAAAQGVRVHRSEIVGLLPERAVWDAAARFLKLRGEEVASHLVEAKVRAAQGPTLDGWIDQLASVEPAPGGGSAAALAGVLAAGLVAMVGRLTSSRKAHAAVAEEFRGITEEAERLRIELRRLVDEDAEAYGRVMEAYKLPKGTERERQRRQEAIDRALLAAAEVPLRTARAAARVAELARRAAEAGNQNAVCDAGVAALLAMSGVKGAVYNVAINVKGLAEREAGALMLTEANELEGRAGERSSAAERSVSAALGR</sequence>
<keyword evidence="13" id="KW-0333">Golgi apparatus</keyword>
<comment type="similarity">
    <text evidence="5">In the C-terminal section; belongs to the cyclodeaminase/cyclohydrolase family.</text>
</comment>
<dbReference type="GO" id="GO:0005542">
    <property type="term" value="F:folic acid binding"/>
    <property type="evidence" value="ECO:0007669"/>
    <property type="project" value="UniProtKB-KW"/>
</dbReference>
<dbReference type="InterPro" id="IPR004227">
    <property type="entry name" value="Formiminotransferase_cat"/>
</dbReference>
<comment type="similarity">
    <text evidence="4">In the N-terminal section; belongs to the formiminotransferase family.</text>
</comment>
<comment type="subcellular location">
    <subcellularLocation>
        <location evidence="1">Cytoplasm</location>
        <location evidence="1">Cytoskeleton</location>
        <location evidence="1">Microtubule organizing center</location>
        <location evidence="1">Centrosome</location>
        <location evidence="1">Centriole</location>
    </subcellularLocation>
    <subcellularLocation>
        <location evidence="2">Golgi apparatus</location>
    </subcellularLocation>
</comment>
<comment type="function">
    <text evidence="17">Folate-dependent enzyme, that displays both transferase and deaminase activity. Serves to channel one-carbon units from formiminoglutamate to the folate pool.</text>
</comment>
<comment type="pathway">
    <text evidence="3">Amino-acid degradation; L-histidine degradation into L-glutamate; L-glutamate from N-formimidoyl-L-glutamate (transferase route): step 1/1.</text>
</comment>
<feature type="domain" description="Formiminotransferase C-terminal subdomain" evidence="21">
    <location>
        <begin position="182"/>
        <end position="295"/>
    </location>
</feature>
<organism evidence="23">
    <name type="scientific">uncultured Gemmatimonadetes bacterium Rifle_16ft_4_minimus_7</name>
    <dbReference type="NCBI Taxonomy" id="1665098"/>
    <lineage>
        <taxon>Bacteria</taxon>
        <taxon>Pseudomonadati</taxon>
        <taxon>Gemmatimonadota</taxon>
        <taxon>environmental samples</taxon>
    </lineage>
</organism>
<dbReference type="InterPro" id="IPR013802">
    <property type="entry name" value="Formiminotransferase_C"/>
</dbReference>
<dbReference type="UniPathway" id="UPA00379">
    <property type="reaction ID" value="UER00555"/>
</dbReference>
<evidence type="ECO:0000256" key="16">
    <source>
        <dbReference type="ARBA" id="ARBA00023268"/>
    </source>
</evidence>
<evidence type="ECO:0000256" key="9">
    <source>
        <dbReference type="ARBA" id="ARBA00022490"/>
    </source>
</evidence>
<keyword evidence="14" id="KW-0206">Cytoskeleton</keyword>
<keyword evidence="16" id="KW-0511">Multifunctional enzyme</keyword>
<dbReference type="PANTHER" id="PTHR12234:SF1">
    <property type="entry name" value="FORMIMINOTRANSFERASE N-TERMINAL SUBDOMAIN-CONTAINING PROTEIN"/>
    <property type="match status" value="1"/>
</dbReference>
<dbReference type="PANTHER" id="PTHR12234">
    <property type="entry name" value="FORMIMINOTRANSFERASE-CYCLODEAMINASE"/>
    <property type="match status" value="1"/>
</dbReference>
<dbReference type="GO" id="GO:0019557">
    <property type="term" value="P:L-histidine catabolic process to glutamate and formate"/>
    <property type="evidence" value="ECO:0007669"/>
    <property type="project" value="UniProtKB-UniPathway"/>
</dbReference>
<evidence type="ECO:0000256" key="5">
    <source>
        <dbReference type="ARBA" id="ARBA00010825"/>
    </source>
</evidence>
<evidence type="ECO:0000256" key="8">
    <source>
        <dbReference type="ARBA" id="ARBA00017787"/>
    </source>
</evidence>
<evidence type="ECO:0000256" key="1">
    <source>
        <dbReference type="ARBA" id="ARBA00004114"/>
    </source>
</evidence>
<evidence type="ECO:0000256" key="17">
    <source>
        <dbReference type="ARBA" id="ARBA00025506"/>
    </source>
</evidence>
<dbReference type="InterPro" id="IPR051623">
    <property type="entry name" value="FTCD"/>
</dbReference>
<dbReference type="Pfam" id="PF04961">
    <property type="entry name" value="FTCD_C"/>
    <property type="match status" value="1"/>
</dbReference>
<evidence type="ECO:0000256" key="12">
    <source>
        <dbReference type="ARBA" id="ARBA00022954"/>
    </source>
</evidence>
<keyword evidence="12" id="KW-0290">Folate-binding</keyword>
<feature type="domain" description="Formiminotransferase N-terminal subdomain" evidence="22">
    <location>
        <begin position="3"/>
        <end position="181"/>
    </location>
</feature>
<dbReference type="Gene3D" id="3.30.70.670">
    <property type="entry name" value="Formiminotransferase, C-terminal subdomain"/>
    <property type="match status" value="1"/>
</dbReference>
<evidence type="ECO:0000256" key="7">
    <source>
        <dbReference type="ARBA" id="ARBA00012998"/>
    </source>
</evidence>
<keyword evidence="9" id="KW-0963">Cytoplasm</keyword>
<keyword evidence="15 23" id="KW-0456">Lyase</keyword>
<evidence type="ECO:0000256" key="11">
    <source>
        <dbReference type="ARBA" id="ARBA00022808"/>
    </source>
</evidence>
<dbReference type="Gene3D" id="3.30.990.10">
    <property type="entry name" value="Formiminotransferase, N-terminal subdomain"/>
    <property type="match status" value="1"/>
</dbReference>
<dbReference type="EMBL" id="KT007046">
    <property type="protein sequence ID" value="AKQ04699.1"/>
    <property type="molecule type" value="Genomic_DNA"/>
</dbReference>
<dbReference type="InterPro" id="IPR037070">
    <property type="entry name" value="Formiminotransferase_C_sf"/>
</dbReference>
<feature type="region of interest" description="Disordered" evidence="20">
    <location>
        <begin position="487"/>
        <end position="506"/>
    </location>
</feature>
<dbReference type="SMART" id="SM01222">
    <property type="entry name" value="FTCD_N"/>
    <property type="match status" value="1"/>
</dbReference>
<evidence type="ECO:0000256" key="4">
    <source>
        <dbReference type="ARBA" id="ARBA00008297"/>
    </source>
</evidence>
<reference evidence="23" key="1">
    <citation type="journal article" date="2015" name="ISME J.">
        <title>Aquifer environment selects for microbial species cohorts in sediment and groundwater.</title>
        <authorList>
            <person name="Hug L.A."/>
            <person name="Thomas B.C."/>
            <person name="Brown C.T."/>
            <person name="Frischkorn K.R."/>
            <person name="Williams K.H."/>
            <person name="Tringe S.G."/>
            <person name="Banfield J.F."/>
        </authorList>
    </citation>
    <scope>NUCLEOTIDE SEQUENCE</scope>
</reference>
<proteinExistence type="inferred from homology"/>
<dbReference type="EC" id="2.1.2.5" evidence="6"/>
<dbReference type="SUPFAM" id="SSF101262">
    <property type="entry name" value="Methenyltetrahydrofolate cyclohydrolase-like"/>
    <property type="match status" value="1"/>
</dbReference>
<dbReference type="GO" id="GO:0030412">
    <property type="term" value="F:formimidoyltetrahydrofolate cyclodeaminase activity"/>
    <property type="evidence" value="ECO:0007669"/>
    <property type="project" value="UniProtKB-EC"/>
</dbReference>
<dbReference type="Gene3D" id="1.20.120.680">
    <property type="entry name" value="Formiminotetrahydrofolate cyclodeaminase monomer, up-and-down helical bundle"/>
    <property type="match status" value="1"/>
</dbReference>
<evidence type="ECO:0000256" key="3">
    <source>
        <dbReference type="ARBA" id="ARBA00005082"/>
    </source>
</evidence>
<dbReference type="SUPFAM" id="SSF55116">
    <property type="entry name" value="Formiminotransferase domain of formiminotransferase-cyclodeaminase"/>
    <property type="match status" value="2"/>
</dbReference>
<evidence type="ECO:0000259" key="21">
    <source>
        <dbReference type="SMART" id="SM01221"/>
    </source>
</evidence>
<evidence type="ECO:0000256" key="6">
    <source>
        <dbReference type="ARBA" id="ARBA00012252"/>
    </source>
</evidence>
<dbReference type="NCBIfam" id="TIGR02024">
    <property type="entry name" value="FtcD"/>
    <property type="match status" value="1"/>
</dbReference>
<evidence type="ECO:0000256" key="15">
    <source>
        <dbReference type="ARBA" id="ARBA00023239"/>
    </source>
</evidence>
<dbReference type="GO" id="GO:0030409">
    <property type="term" value="F:glutamate formimidoyltransferase activity"/>
    <property type="evidence" value="ECO:0007669"/>
    <property type="project" value="UniProtKB-EC"/>
</dbReference>
<dbReference type="InterPro" id="IPR036178">
    <property type="entry name" value="Formintransfe-cycloase-like_sf"/>
</dbReference>
<evidence type="ECO:0000313" key="23">
    <source>
        <dbReference type="EMBL" id="AKQ04699.1"/>
    </source>
</evidence>
<dbReference type="InterPro" id="IPR007044">
    <property type="entry name" value="Cyclodeamin/CycHdrlase"/>
</dbReference>
<dbReference type="GO" id="GO:0019556">
    <property type="term" value="P:L-histidine catabolic process to glutamate and formamide"/>
    <property type="evidence" value="ECO:0007669"/>
    <property type="project" value="UniProtKB-UniPathway"/>
</dbReference>
<dbReference type="AlphaFoldDB" id="A0A0H4TUY3"/>
<name>A0A0H4TUY3_9BACT</name>
<protein>
    <recommendedName>
        <fullName evidence="8">Formimidoyltransferase-cyclodeaminase</fullName>
        <ecNumber evidence="6">2.1.2.5</ecNumber>
        <ecNumber evidence="7">4.3.1.4</ecNumber>
    </recommendedName>
    <alternativeName>
        <fullName evidence="19">Formiminotransferase-cyclodeaminase</fullName>
    </alternativeName>
</protein>
<dbReference type="InterPro" id="IPR012886">
    <property type="entry name" value="Formiminotransferase_N"/>
</dbReference>